<dbReference type="PROSITE" id="PS51066">
    <property type="entry name" value="ZF_FPG_2"/>
    <property type="match status" value="1"/>
</dbReference>
<dbReference type="InterPro" id="IPR012319">
    <property type="entry name" value="FPG_cat"/>
</dbReference>
<evidence type="ECO:0000256" key="9">
    <source>
        <dbReference type="ARBA" id="ARBA00023125"/>
    </source>
</evidence>
<dbReference type="InterPro" id="IPR010979">
    <property type="entry name" value="Ribosomal_uS13-like_H2TH"/>
</dbReference>
<dbReference type="Gene3D" id="1.10.8.50">
    <property type="match status" value="1"/>
</dbReference>
<evidence type="ECO:0000256" key="14">
    <source>
        <dbReference type="PROSITE-ProRule" id="PRU00391"/>
    </source>
</evidence>
<dbReference type="CDD" id="cd08973">
    <property type="entry name" value="BaFpgNei_N_1"/>
    <property type="match status" value="1"/>
</dbReference>
<evidence type="ECO:0000256" key="12">
    <source>
        <dbReference type="ARBA" id="ARBA00023268"/>
    </source>
</evidence>
<keyword evidence="7" id="KW-0378">Hydrolase</keyword>
<keyword evidence="10" id="KW-0234">DNA repair</keyword>
<evidence type="ECO:0000256" key="1">
    <source>
        <dbReference type="ARBA" id="ARBA00001668"/>
    </source>
</evidence>
<feature type="domain" description="Formamidopyrimidine-DNA glycosylase catalytic" evidence="16">
    <location>
        <begin position="2"/>
        <end position="86"/>
    </location>
</feature>
<name>Q7X345_9BACT</name>
<evidence type="ECO:0000256" key="11">
    <source>
        <dbReference type="ARBA" id="ARBA00023239"/>
    </source>
</evidence>
<keyword evidence="8" id="KW-0862">Zinc</keyword>
<keyword evidence="5" id="KW-0227">DNA damage</keyword>
<proteinExistence type="inferred from homology"/>
<accession>Q7X345</accession>
<evidence type="ECO:0000256" key="7">
    <source>
        <dbReference type="ARBA" id="ARBA00022801"/>
    </source>
</evidence>
<dbReference type="InterPro" id="IPR000214">
    <property type="entry name" value="Znf_DNA_glyclase/AP_lyase"/>
</dbReference>
<evidence type="ECO:0000256" key="4">
    <source>
        <dbReference type="ARBA" id="ARBA00022723"/>
    </source>
</evidence>
<dbReference type="Pfam" id="PF06831">
    <property type="entry name" value="H2TH"/>
    <property type="match status" value="1"/>
</dbReference>
<evidence type="ECO:0000256" key="5">
    <source>
        <dbReference type="ARBA" id="ARBA00022763"/>
    </source>
</evidence>
<dbReference type="SUPFAM" id="SSF46946">
    <property type="entry name" value="S13-like H2TH domain"/>
    <property type="match status" value="1"/>
</dbReference>
<dbReference type="SMART" id="SM00898">
    <property type="entry name" value="Fapy_DNA_glyco"/>
    <property type="match status" value="1"/>
</dbReference>
<evidence type="ECO:0000256" key="13">
    <source>
        <dbReference type="ARBA" id="ARBA00023295"/>
    </source>
</evidence>
<dbReference type="GO" id="GO:0016829">
    <property type="term" value="F:lyase activity"/>
    <property type="evidence" value="ECO:0007669"/>
    <property type="project" value="UniProtKB-KW"/>
</dbReference>
<dbReference type="GO" id="GO:0003684">
    <property type="term" value="F:damaged DNA binding"/>
    <property type="evidence" value="ECO:0007669"/>
    <property type="project" value="InterPro"/>
</dbReference>
<dbReference type="PANTHER" id="PTHR22993">
    <property type="entry name" value="FORMAMIDOPYRIMIDINE-DNA GLYCOSYLASE"/>
    <property type="match status" value="1"/>
</dbReference>
<evidence type="ECO:0000259" key="15">
    <source>
        <dbReference type="PROSITE" id="PS51066"/>
    </source>
</evidence>
<evidence type="ECO:0000256" key="8">
    <source>
        <dbReference type="ARBA" id="ARBA00022833"/>
    </source>
</evidence>
<evidence type="ECO:0000259" key="16">
    <source>
        <dbReference type="PROSITE" id="PS51068"/>
    </source>
</evidence>
<evidence type="ECO:0000256" key="10">
    <source>
        <dbReference type="ARBA" id="ARBA00023204"/>
    </source>
</evidence>
<keyword evidence="12" id="KW-0511">Multifunctional enzyme</keyword>
<dbReference type="GO" id="GO:0003906">
    <property type="term" value="F:DNA-(apurinic or apyrimidinic site) endonuclease activity"/>
    <property type="evidence" value="ECO:0007669"/>
    <property type="project" value="InterPro"/>
</dbReference>
<evidence type="ECO:0000256" key="2">
    <source>
        <dbReference type="ARBA" id="ARBA00001947"/>
    </source>
</evidence>
<dbReference type="GO" id="GO:0008270">
    <property type="term" value="F:zinc ion binding"/>
    <property type="evidence" value="ECO:0007669"/>
    <property type="project" value="UniProtKB-KW"/>
</dbReference>
<dbReference type="GO" id="GO:0006284">
    <property type="term" value="P:base-excision repair"/>
    <property type="evidence" value="ECO:0007669"/>
    <property type="project" value="InterPro"/>
</dbReference>
<dbReference type="GO" id="GO:0034039">
    <property type="term" value="F:8-oxo-7,8-dihydroguanine DNA N-glycosylase activity"/>
    <property type="evidence" value="ECO:0007669"/>
    <property type="project" value="TreeGrafter"/>
</dbReference>
<dbReference type="Pfam" id="PF06827">
    <property type="entry name" value="zf-FPG_IleRS"/>
    <property type="match status" value="1"/>
</dbReference>
<organism evidence="17">
    <name type="scientific">uncultured Acidobacteriota bacterium</name>
    <dbReference type="NCBI Taxonomy" id="171953"/>
    <lineage>
        <taxon>Bacteria</taxon>
        <taxon>Pseudomonadati</taxon>
        <taxon>Acidobacteriota</taxon>
        <taxon>environmental samples</taxon>
    </lineage>
</organism>
<feature type="domain" description="FPG-type" evidence="15">
    <location>
        <begin position="234"/>
        <end position="268"/>
    </location>
</feature>
<dbReference type="EMBL" id="AY281353">
    <property type="protein sequence ID" value="AAP58519.1"/>
    <property type="molecule type" value="Genomic_DNA"/>
</dbReference>
<dbReference type="PROSITE" id="PS51068">
    <property type="entry name" value="FPG_CAT"/>
    <property type="match status" value="1"/>
</dbReference>
<dbReference type="AlphaFoldDB" id="Q7X345"/>
<reference evidence="17" key="1">
    <citation type="journal article" date="2003" name="Mol. Microbiol.">
        <title>Acidobacteria form a coherent but highly diverse group within the bacterial domain: evidence from environmental genomics.</title>
        <authorList>
            <person name="Quaiser A."/>
            <person name="Ochsenreiter T."/>
            <person name="Lanz C."/>
            <person name="Schuster S.C."/>
            <person name="Treusch A.H."/>
            <person name="Eck J."/>
            <person name="Schleper C."/>
        </authorList>
    </citation>
    <scope>NUCLEOTIDE SEQUENCE</scope>
</reference>
<protein>
    <submittedName>
        <fullName evidence="17">Putative formamidopyrimidine-DNA glycosylase</fullName>
    </submittedName>
</protein>
<dbReference type="SMART" id="SM01232">
    <property type="entry name" value="H2TH"/>
    <property type="match status" value="1"/>
</dbReference>
<keyword evidence="4" id="KW-0479">Metal-binding</keyword>
<keyword evidence="11" id="KW-0456">Lyase</keyword>
<dbReference type="InterPro" id="IPR035937">
    <property type="entry name" value="FPG_N"/>
</dbReference>
<keyword evidence="13" id="KW-0326">Glycosidase</keyword>
<dbReference type="Pfam" id="PF01149">
    <property type="entry name" value="Fapy_DNA_glyco"/>
    <property type="match status" value="1"/>
</dbReference>
<comment type="similarity">
    <text evidence="3">Belongs to the FPG family.</text>
</comment>
<comment type="catalytic activity">
    <reaction evidence="1">
        <text>Hydrolysis of DNA containing ring-opened 7-methylguanine residues, releasing 2,6-diamino-4-hydroxy-5-(N-methyl)formamidopyrimidine.</text>
        <dbReference type="EC" id="3.2.2.23"/>
    </reaction>
</comment>
<comment type="cofactor">
    <cofactor evidence="2">
        <name>Zn(2+)</name>
        <dbReference type="ChEBI" id="CHEBI:29105"/>
    </cofactor>
</comment>
<keyword evidence="9" id="KW-0238">DNA-binding</keyword>
<sequence length="299" mass="33509">MPELPDVELYLDALRRRIVGQPLESVRLASPFLVRSIDPPLDRAVNRVVRGLRRLGKRIVWELDGDLFIVIHLMIAGRFRWKERGAGIPGKIGLAAFDFPNGTLLLTEAGSKRQASLHVAAGERALASHDPGGIEPLDASLEQFAQVLRRENHTIKRSLTDPHLLSGIGNAYSDEILHAARMSPMKLTSQMGDAEIERLYAATIDTLSSWRQRLLVETGDNFPEKVTAFRDGMAVHGRYGKPCPVCEDPVQRIRYAANEANYCPTCQTGGKLLADRSLSRLLKDDWPRSIDELEKRMRR</sequence>
<evidence type="ECO:0000256" key="6">
    <source>
        <dbReference type="ARBA" id="ARBA00022771"/>
    </source>
</evidence>
<dbReference type="InterPro" id="IPR010663">
    <property type="entry name" value="Znf_FPG/IleRS"/>
</dbReference>
<dbReference type="InterPro" id="IPR015886">
    <property type="entry name" value="H2TH_FPG"/>
</dbReference>
<evidence type="ECO:0000256" key="3">
    <source>
        <dbReference type="ARBA" id="ARBA00009409"/>
    </source>
</evidence>
<keyword evidence="6 14" id="KW-0863">Zinc-finger</keyword>
<dbReference type="SUPFAM" id="SSF57716">
    <property type="entry name" value="Glucocorticoid receptor-like (DNA-binding domain)"/>
    <property type="match status" value="1"/>
</dbReference>
<dbReference type="SUPFAM" id="SSF81624">
    <property type="entry name" value="N-terminal domain of MutM-like DNA repair proteins"/>
    <property type="match status" value="1"/>
</dbReference>
<dbReference type="Gene3D" id="3.20.190.10">
    <property type="entry name" value="MutM-like, N-terminal"/>
    <property type="match status" value="1"/>
</dbReference>
<evidence type="ECO:0000313" key="17">
    <source>
        <dbReference type="EMBL" id="AAP58519.1"/>
    </source>
</evidence>
<dbReference type="PANTHER" id="PTHR22993:SF9">
    <property type="entry name" value="FORMAMIDOPYRIMIDINE-DNA GLYCOSYLASE"/>
    <property type="match status" value="1"/>
</dbReference>